<organism evidence="3 4">
    <name type="scientific">Actinomycetospora flava</name>
    <dbReference type="NCBI Taxonomy" id="3129232"/>
    <lineage>
        <taxon>Bacteria</taxon>
        <taxon>Bacillati</taxon>
        <taxon>Actinomycetota</taxon>
        <taxon>Actinomycetes</taxon>
        <taxon>Pseudonocardiales</taxon>
        <taxon>Pseudonocardiaceae</taxon>
        <taxon>Actinomycetospora</taxon>
    </lineage>
</organism>
<dbReference type="InterPro" id="IPR002397">
    <property type="entry name" value="Cyt_P450_B"/>
</dbReference>
<accession>A0ABU8M862</accession>
<dbReference type="PANTHER" id="PTHR46696:SF1">
    <property type="entry name" value="CYTOCHROME P450 YJIB-RELATED"/>
    <property type="match status" value="1"/>
</dbReference>
<dbReference type="PROSITE" id="PS00086">
    <property type="entry name" value="CYTOCHROME_P450"/>
    <property type="match status" value="1"/>
</dbReference>
<evidence type="ECO:0000256" key="1">
    <source>
        <dbReference type="ARBA" id="ARBA00010617"/>
    </source>
</evidence>
<protein>
    <submittedName>
        <fullName evidence="3">Cytochrome P450</fullName>
    </submittedName>
</protein>
<keyword evidence="2" id="KW-0503">Monooxygenase</keyword>
<reference evidence="3 4" key="1">
    <citation type="submission" date="2024-03" db="EMBL/GenBank/DDBJ databases">
        <title>Actinomycetospora sp. OC33-EN07, a novel actinomycete isolated from wild orchid (Aerides multiflora).</title>
        <authorList>
            <person name="Suriyachadkun C."/>
        </authorList>
    </citation>
    <scope>NUCLEOTIDE SEQUENCE [LARGE SCALE GENOMIC DNA]</scope>
    <source>
        <strain evidence="3 4">OC33-EN07</strain>
    </source>
</reference>
<keyword evidence="2" id="KW-0349">Heme</keyword>
<evidence type="ECO:0000313" key="3">
    <source>
        <dbReference type="EMBL" id="MEJ2863514.1"/>
    </source>
</evidence>
<dbReference type="RefSeq" id="WP_337704871.1">
    <property type="nucleotide sequence ID" value="NZ_JBBEGM010000008.1"/>
</dbReference>
<dbReference type="InterPro" id="IPR017972">
    <property type="entry name" value="Cyt_P450_CS"/>
</dbReference>
<comment type="caution">
    <text evidence="3">The sequence shown here is derived from an EMBL/GenBank/DDBJ whole genome shotgun (WGS) entry which is preliminary data.</text>
</comment>
<comment type="similarity">
    <text evidence="1 2">Belongs to the cytochrome P450 family.</text>
</comment>
<dbReference type="Proteomes" id="UP001369736">
    <property type="component" value="Unassembled WGS sequence"/>
</dbReference>
<gene>
    <name evidence="3" type="ORF">WCD58_20295</name>
</gene>
<dbReference type="SUPFAM" id="SSF48264">
    <property type="entry name" value="Cytochrome P450"/>
    <property type="match status" value="1"/>
</dbReference>
<dbReference type="PANTHER" id="PTHR46696">
    <property type="entry name" value="P450, PUTATIVE (EUROFUNG)-RELATED"/>
    <property type="match status" value="1"/>
</dbReference>
<keyword evidence="2" id="KW-0560">Oxidoreductase</keyword>
<dbReference type="InterPro" id="IPR036396">
    <property type="entry name" value="Cyt_P450_sf"/>
</dbReference>
<keyword evidence="2" id="KW-0479">Metal-binding</keyword>
<evidence type="ECO:0000256" key="2">
    <source>
        <dbReference type="RuleBase" id="RU000461"/>
    </source>
</evidence>
<dbReference type="Pfam" id="PF00067">
    <property type="entry name" value="p450"/>
    <property type="match status" value="1"/>
</dbReference>
<evidence type="ECO:0000313" key="4">
    <source>
        <dbReference type="Proteomes" id="UP001369736"/>
    </source>
</evidence>
<keyword evidence="2" id="KW-0408">Iron</keyword>
<dbReference type="EMBL" id="JBBEGM010000008">
    <property type="protein sequence ID" value="MEJ2863514.1"/>
    <property type="molecule type" value="Genomic_DNA"/>
</dbReference>
<name>A0ABU8M862_9PSEU</name>
<keyword evidence="4" id="KW-1185">Reference proteome</keyword>
<proteinExistence type="inferred from homology"/>
<dbReference type="PRINTS" id="PR00359">
    <property type="entry name" value="BP450"/>
</dbReference>
<dbReference type="InterPro" id="IPR001128">
    <property type="entry name" value="Cyt_P450"/>
</dbReference>
<sequence length="394" mass="42732">MGTDAAPVAEQVDVAALLADPYDTYDRLRELGPVVRVPAVNRYLVTGSAACRAVEADEVTFSADVRGGSATMARALGQRPMLRKDGAEHAAERTPINTPLRPKAVRAAWRAQFERNTRAHLETLRERGPDADLNRDFAGPLAAQNLVDMLGLPEATADELARWSLAFIAGIGNLQDDPEVWARSDDAQQEVDAHLEALIPALRRRPDASLTSALVHAGLDDATVRTDVKLIISGGMNEPAHTITAIVWALSDHPDQRDRVLADPAWWPRVVDETVRWQSPIGMYPRRTTRDCVLAGVALPAEAPLGVVVAAANRDPAAFDHPERFDITRGRRAHLGFGSGVHVCAGHWAARVAIGEVAMPLLYGALPGLRTDPDREAPWSGWVFRGLTALPVTF</sequence>
<dbReference type="Gene3D" id="1.10.630.10">
    <property type="entry name" value="Cytochrome P450"/>
    <property type="match status" value="1"/>
</dbReference>